<dbReference type="Proteomes" id="UP000199564">
    <property type="component" value="Unassembled WGS sequence"/>
</dbReference>
<proteinExistence type="predicted"/>
<accession>A0A1I5CU87</accession>
<dbReference type="EMBL" id="FOVW01000002">
    <property type="protein sequence ID" value="SFN90487.1"/>
    <property type="molecule type" value="Genomic_DNA"/>
</dbReference>
<reference evidence="2" key="1">
    <citation type="submission" date="2016-10" db="EMBL/GenBank/DDBJ databases">
        <authorList>
            <person name="Varghese N."/>
            <person name="Submissions S."/>
        </authorList>
    </citation>
    <scope>NUCLEOTIDE SEQUENCE [LARGE SCALE GENOMIC DNA]</scope>
    <source>
        <strain evidence="2">DSM 15282</strain>
    </source>
</reference>
<evidence type="ECO:0000313" key="1">
    <source>
        <dbReference type="EMBL" id="SFN90487.1"/>
    </source>
</evidence>
<gene>
    <name evidence="1" type="ORF">SAMN04488519_102395</name>
</gene>
<name>A0A1I5CU87_9BACT</name>
<dbReference type="RefSeq" id="WP_091650742.1">
    <property type="nucleotide sequence ID" value="NZ_FOVW01000002.1"/>
</dbReference>
<organism evidence="1 2">
    <name type="scientific">Algoriphagus ornithinivorans</name>
    <dbReference type="NCBI Taxonomy" id="226506"/>
    <lineage>
        <taxon>Bacteria</taxon>
        <taxon>Pseudomonadati</taxon>
        <taxon>Bacteroidota</taxon>
        <taxon>Cytophagia</taxon>
        <taxon>Cytophagales</taxon>
        <taxon>Cyclobacteriaceae</taxon>
        <taxon>Algoriphagus</taxon>
    </lineage>
</organism>
<protein>
    <submittedName>
        <fullName evidence="1">Uncharacterized protein</fullName>
    </submittedName>
</protein>
<sequence>MDIPSLATLKKDLGYLSEQEIKDLLIELIKFSRDNKAYLFFKLYERDQPGLFVEMVKEDLLVEFEKARVEHGYYAKKSAQSIRRKMNKLLKLSKSKSDQAEVILFFCEKIKEMGFLKHRNSVIKNLYEIQKGKVEKLVSGLHEDLQYDFQFRLEEL</sequence>
<dbReference type="AlphaFoldDB" id="A0A1I5CU87"/>
<dbReference type="STRING" id="226506.SAMN04488519_102395"/>
<evidence type="ECO:0000313" key="2">
    <source>
        <dbReference type="Proteomes" id="UP000199564"/>
    </source>
</evidence>
<keyword evidence="2" id="KW-1185">Reference proteome</keyword>